<dbReference type="AlphaFoldDB" id="A0A922DW73"/>
<dbReference type="PANTHER" id="PTHR23074:SF78">
    <property type="entry name" value="KATANIN P60 ATPASE-CONTAINING SUBUNIT A-LIKE 2"/>
    <property type="match status" value="1"/>
</dbReference>
<keyword evidence="2" id="KW-0963">Cytoplasm</keyword>
<gene>
    <name evidence="9" type="ORF">I3842_10G091000</name>
</gene>
<comment type="subcellular location">
    <subcellularLocation>
        <location evidence="1">Cytoplasm</location>
        <location evidence="1">Cytoskeleton</location>
        <location evidence="1">Spindle</location>
    </subcellularLocation>
</comment>
<dbReference type="GO" id="GO:0005874">
    <property type="term" value="C:microtubule"/>
    <property type="evidence" value="ECO:0007669"/>
    <property type="project" value="UniProtKB-KW"/>
</dbReference>
<dbReference type="PANTHER" id="PTHR23074">
    <property type="entry name" value="AAA DOMAIN-CONTAINING"/>
    <property type="match status" value="1"/>
</dbReference>
<comment type="caution">
    <text evidence="9">The sequence shown here is derived from an EMBL/GenBank/DDBJ whole genome shotgun (WGS) entry which is preliminary data.</text>
</comment>
<dbReference type="InterPro" id="IPR003959">
    <property type="entry name" value="ATPase_AAA_core"/>
</dbReference>
<keyword evidence="3" id="KW-0493">Microtubule</keyword>
<organism evidence="9 10">
    <name type="scientific">Carya illinoinensis</name>
    <name type="common">Pecan</name>
    <dbReference type="NCBI Taxonomy" id="32201"/>
    <lineage>
        <taxon>Eukaryota</taxon>
        <taxon>Viridiplantae</taxon>
        <taxon>Streptophyta</taxon>
        <taxon>Embryophyta</taxon>
        <taxon>Tracheophyta</taxon>
        <taxon>Spermatophyta</taxon>
        <taxon>Magnoliopsida</taxon>
        <taxon>eudicotyledons</taxon>
        <taxon>Gunneridae</taxon>
        <taxon>Pentapetalae</taxon>
        <taxon>rosids</taxon>
        <taxon>fabids</taxon>
        <taxon>Fagales</taxon>
        <taxon>Juglandaceae</taxon>
        <taxon>Carya</taxon>
    </lineage>
</organism>
<dbReference type="GO" id="GO:0005524">
    <property type="term" value="F:ATP binding"/>
    <property type="evidence" value="ECO:0007669"/>
    <property type="project" value="UniProtKB-KW"/>
</dbReference>
<dbReference type="EMBL" id="CM031834">
    <property type="protein sequence ID" value="KAG6692011.1"/>
    <property type="molecule type" value="Genomic_DNA"/>
</dbReference>
<evidence type="ECO:0000313" key="9">
    <source>
        <dbReference type="EMBL" id="KAG6692011.1"/>
    </source>
</evidence>
<dbReference type="Proteomes" id="UP000811246">
    <property type="component" value="Chromosome 10"/>
</dbReference>
<evidence type="ECO:0000256" key="2">
    <source>
        <dbReference type="ARBA" id="ARBA00022490"/>
    </source>
</evidence>
<protein>
    <recommendedName>
        <fullName evidence="8">AAA+ ATPase domain-containing protein</fullName>
    </recommendedName>
</protein>
<keyword evidence="5" id="KW-0067">ATP-binding</keyword>
<dbReference type="InterPro" id="IPR003593">
    <property type="entry name" value="AAA+_ATPase"/>
</dbReference>
<feature type="domain" description="AAA+ ATPase" evidence="8">
    <location>
        <begin position="157"/>
        <end position="334"/>
    </location>
</feature>
<dbReference type="Pfam" id="PF00004">
    <property type="entry name" value="AAA"/>
    <property type="match status" value="1"/>
</dbReference>
<dbReference type="Pfam" id="PF17862">
    <property type="entry name" value="AAA_lid_3"/>
    <property type="match status" value="1"/>
</dbReference>
<keyword evidence="4" id="KW-0547">Nucleotide-binding</keyword>
<evidence type="ECO:0000256" key="1">
    <source>
        <dbReference type="ARBA" id="ARBA00004186"/>
    </source>
</evidence>
<name>A0A922DW73_CARIL</name>
<evidence type="ECO:0000256" key="4">
    <source>
        <dbReference type="ARBA" id="ARBA00022741"/>
    </source>
</evidence>
<evidence type="ECO:0000256" key="5">
    <source>
        <dbReference type="ARBA" id="ARBA00022840"/>
    </source>
</evidence>
<evidence type="ECO:0000256" key="6">
    <source>
        <dbReference type="ARBA" id="ARBA00023212"/>
    </source>
</evidence>
<keyword evidence="6" id="KW-0206">Cytoskeleton</keyword>
<reference evidence="9" key="1">
    <citation type="submission" date="2021-01" db="EMBL/GenBank/DDBJ databases">
        <authorList>
            <person name="Lovell J.T."/>
            <person name="Bentley N."/>
            <person name="Bhattarai G."/>
            <person name="Jenkins J.W."/>
            <person name="Sreedasyam A."/>
            <person name="Alarcon Y."/>
            <person name="Bock C."/>
            <person name="Boston L."/>
            <person name="Carlson J."/>
            <person name="Cervantes K."/>
            <person name="Clermont K."/>
            <person name="Krom N."/>
            <person name="Kubenka K."/>
            <person name="Mamidi S."/>
            <person name="Mattison C."/>
            <person name="Monteros M."/>
            <person name="Pisani C."/>
            <person name="Plott C."/>
            <person name="Rajasekar S."/>
            <person name="Rhein H.S."/>
            <person name="Rohla C."/>
            <person name="Song M."/>
            <person name="Hilaire R.S."/>
            <person name="Shu S."/>
            <person name="Wells L."/>
            <person name="Wang X."/>
            <person name="Webber J."/>
            <person name="Heerema R.J."/>
            <person name="Klein P."/>
            <person name="Conner P."/>
            <person name="Grauke L."/>
            <person name="Grimwood J."/>
            <person name="Schmutz J."/>
            <person name="Randall J.J."/>
        </authorList>
    </citation>
    <scope>NUCLEOTIDE SEQUENCE</scope>
    <source>
        <tissue evidence="9">Leaf</tissue>
    </source>
</reference>
<evidence type="ECO:0000256" key="3">
    <source>
        <dbReference type="ARBA" id="ARBA00022701"/>
    </source>
</evidence>
<dbReference type="GO" id="GO:0016887">
    <property type="term" value="F:ATP hydrolysis activity"/>
    <property type="evidence" value="ECO:0007669"/>
    <property type="project" value="InterPro"/>
</dbReference>
<accession>A0A922DW73</accession>
<dbReference type="GO" id="GO:0016853">
    <property type="term" value="F:isomerase activity"/>
    <property type="evidence" value="ECO:0007669"/>
    <property type="project" value="UniProtKB-KW"/>
</dbReference>
<keyword evidence="7" id="KW-0413">Isomerase</keyword>
<sequence length="445" mass="50324">MADEPSLTRWSFADFKMFYDAKFGRKRLPESANGPTADKPSSNVNSAAVTSNGNIHVNNTSDMAIFEMFRGQALSSTHTNGILSYQTDERPQKSLLPPFESAEMRTLAESLSRDIIRGSPDVSWESIKGLENAKQLLKEAVVMPIKYPKYFTGLLSPWKGILLFGPPGTGKHLEMCFGVIYLGVFHFCFKLFLVGAFKKESFLGLRISTTCGRCGWSNPLCMGCSWQPFMVKGMSLNRCSDSEKLVKVLFDLVRHHAPSTIFLDEIDAIISHRGEGRSEHEASRRLKTELLIQMDGLTETDELVFVLVATNLPWELDASMLRHLEKRILVPLPKPEARRAMFDELLPSEPDREKFPHDLLVEKTEGYSGSDIRLLCKEAAMQPLRRLMALLEERQELVPEDELPKVGPIRHEDIETALKNTRPSAHLHAHRYEKFNADYGSQILQ</sequence>
<dbReference type="InterPro" id="IPR041569">
    <property type="entry name" value="AAA_lid_3"/>
</dbReference>
<evidence type="ECO:0000313" key="10">
    <source>
        <dbReference type="Proteomes" id="UP000811246"/>
    </source>
</evidence>
<dbReference type="FunFam" id="1.10.8.60:FF:000056">
    <property type="entry name" value="Katanin p60 ATPase-containing subunit A-like 2"/>
    <property type="match status" value="1"/>
</dbReference>
<dbReference type="GO" id="GO:0005819">
    <property type="term" value="C:spindle"/>
    <property type="evidence" value="ECO:0007669"/>
    <property type="project" value="UniProtKB-SubCell"/>
</dbReference>
<dbReference type="InterPro" id="IPR050304">
    <property type="entry name" value="MT-severing_AAA_ATPase"/>
</dbReference>
<dbReference type="SMART" id="SM00382">
    <property type="entry name" value="AAA"/>
    <property type="match status" value="1"/>
</dbReference>
<evidence type="ECO:0000259" key="8">
    <source>
        <dbReference type="SMART" id="SM00382"/>
    </source>
</evidence>
<evidence type="ECO:0000256" key="7">
    <source>
        <dbReference type="ARBA" id="ARBA00023235"/>
    </source>
</evidence>
<proteinExistence type="predicted"/>